<dbReference type="InterPro" id="IPR002052">
    <property type="entry name" value="DNA_methylase_N6_adenine_CS"/>
</dbReference>
<dbReference type="InterPro" id="IPR029063">
    <property type="entry name" value="SAM-dependent_MTases_sf"/>
</dbReference>
<evidence type="ECO:0000256" key="5">
    <source>
        <dbReference type="ARBA" id="ARBA00022691"/>
    </source>
</evidence>
<dbReference type="AlphaFoldDB" id="A0A0U3JPJ7"/>
<dbReference type="GO" id="GO:0009307">
    <property type="term" value="P:DNA restriction-modification system"/>
    <property type="evidence" value="ECO:0007669"/>
    <property type="project" value="InterPro"/>
</dbReference>
<evidence type="ECO:0000256" key="6">
    <source>
        <dbReference type="ARBA" id="ARBA00047942"/>
    </source>
</evidence>
<reference evidence="7" key="1">
    <citation type="submission" date="2015-10" db="EMBL/GenBank/DDBJ databases">
        <title>Comparative analysis of sym-gene organization in Rhizobium leguminosarum bv. viciae strains, isolated from different host plants and demonstrating clear differences in symbiotic specificity.</title>
        <authorList>
            <person name="Chirak E.R."/>
            <person name="Kimeklis A.K."/>
            <person name="Andronov E.E."/>
        </authorList>
    </citation>
    <scope>NUCLEOTIDE SEQUENCE</scope>
    <source>
        <strain evidence="7">Vaf12</strain>
    </source>
</reference>
<dbReference type="GO" id="GO:0032259">
    <property type="term" value="P:methylation"/>
    <property type="evidence" value="ECO:0007669"/>
    <property type="project" value="UniProtKB-KW"/>
</dbReference>
<dbReference type="EMBL" id="KT944070">
    <property type="protein sequence ID" value="ALU64596.1"/>
    <property type="molecule type" value="Genomic_DNA"/>
</dbReference>
<evidence type="ECO:0000256" key="1">
    <source>
        <dbReference type="ARBA" id="ARBA00006594"/>
    </source>
</evidence>
<dbReference type="PRINTS" id="PR00505">
    <property type="entry name" value="D12N6MTFRASE"/>
</dbReference>
<evidence type="ECO:0000256" key="4">
    <source>
        <dbReference type="ARBA" id="ARBA00022679"/>
    </source>
</evidence>
<comment type="catalytic activity">
    <reaction evidence="6">
        <text>a 2'-deoxyadenosine in DNA + S-adenosyl-L-methionine = an N(6)-methyl-2'-deoxyadenosine in DNA + S-adenosyl-L-homocysteine + H(+)</text>
        <dbReference type="Rhea" id="RHEA:15197"/>
        <dbReference type="Rhea" id="RHEA-COMP:12418"/>
        <dbReference type="Rhea" id="RHEA-COMP:12419"/>
        <dbReference type="ChEBI" id="CHEBI:15378"/>
        <dbReference type="ChEBI" id="CHEBI:57856"/>
        <dbReference type="ChEBI" id="CHEBI:59789"/>
        <dbReference type="ChEBI" id="CHEBI:90615"/>
        <dbReference type="ChEBI" id="CHEBI:90616"/>
        <dbReference type="EC" id="2.1.1.72"/>
    </reaction>
</comment>
<accession>A0A0U3JPJ7</accession>
<name>A0A0U3JPJ7_RHILV</name>
<protein>
    <recommendedName>
        <fullName evidence="2">site-specific DNA-methyltransferase (adenine-specific)</fullName>
        <ecNumber evidence="2">2.1.1.72</ecNumber>
    </recommendedName>
</protein>
<dbReference type="Gene3D" id="1.10.1020.10">
    <property type="entry name" value="Adenine-specific Methyltransferase, Domain 2"/>
    <property type="match status" value="1"/>
</dbReference>
<evidence type="ECO:0000313" key="7">
    <source>
        <dbReference type="EMBL" id="ALU64596.1"/>
    </source>
</evidence>
<dbReference type="GO" id="GO:0003676">
    <property type="term" value="F:nucleic acid binding"/>
    <property type="evidence" value="ECO:0007669"/>
    <property type="project" value="InterPro"/>
</dbReference>
<proteinExistence type="inferred from homology"/>
<comment type="similarity">
    <text evidence="1">Belongs to the N(4)/N(6)-methyltransferase family.</text>
</comment>
<dbReference type="Pfam" id="PF02086">
    <property type="entry name" value="MethyltransfD12"/>
    <property type="match status" value="1"/>
</dbReference>
<keyword evidence="4 7" id="KW-0808">Transferase</keyword>
<dbReference type="EC" id="2.1.1.72" evidence="2"/>
<dbReference type="InterPro" id="IPR023095">
    <property type="entry name" value="Ade_MeTrfase_dom_2"/>
</dbReference>
<evidence type="ECO:0000256" key="3">
    <source>
        <dbReference type="ARBA" id="ARBA00022603"/>
    </source>
</evidence>
<dbReference type="Gene3D" id="3.40.50.150">
    <property type="entry name" value="Vaccinia Virus protein VP39"/>
    <property type="match status" value="1"/>
</dbReference>
<organism evidence="7">
    <name type="scientific">Rhizobium leguminosarum bv. viciae</name>
    <dbReference type="NCBI Taxonomy" id="387"/>
    <lineage>
        <taxon>Bacteria</taxon>
        <taxon>Pseudomonadati</taxon>
        <taxon>Pseudomonadota</taxon>
        <taxon>Alphaproteobacteria</taxon>
        <taxon>Hyphomicrobiales</taxon>
        <taxon>Rhizobiaceae</taxon>
        <taxon>Rhizobium/Agrobacterium group</taxon>
        <taxon>Rhizobium</taxon>
    </lineage>
</organism>
<sequence>MSEMLNVKLASNVVPLRARAHVENQPAIPARATRYPDLRYMGSKSRLLPWIFETLNAVDFDSVLDPFSGTGCVGYLFKSMDRRVVASDFMNFSSLVARATIANNKVHLDGKAIRQLIDGRPPAHNFIEKNFSGVFYKQEDLKFLDRVSGNIRQLQDPYQQALAFAALFRSCLKRQPRGVFTISGDLSHYDDGRRDLRLSIEEHFLEQIEVYNNAVFDNGRRNKALRSDIFELSNERVDLVYLDPPYVPRSDDNCYTKRYHFLEGLSCYWQGLPIDQNTKVKKIAKRYTPFSYRREAVEAFDRMFARFAKSKIALSYSSNGFPDLQQLVELMGKHKKTVTVFEKPHRYHFGTHSKVERASVTEYLIVGQ</sequence>
<evidence type="ECO:0000256" key="2">
    <source>
        <dbReference type="ARBA" id="ARBA00011900"/>
    </source>
</evidence>
<dbReference type="GO" id="GO:0009007">
    <property type="term" value="F:site-specific DNA-methyltransferase (adenine-specific) activity"/>
    <property type="evidence" value="ECO:0007669"/>
    <property type="project" value="UniProtKB-EC"/>
</dbReference>
<dbReference type="PROSITE" id="PS00092">
    <property type="entry name" value="N6_MTASE"/>
    <property type="match status" value="1"/>
</dbReference>
<keyword evidence="5" id="KW-0949">S-adenosyl-L-methionine</keyword>
<dbReference type="SUPFAM" id="SSF53335">
    <property type="entry name" value="S-adenosyl-L-methionine-dependent methyltransferases"/>
    <property type="match status" value="1"/>
</dbReference>
<keyword evidence="3 7" id="KW-0489">Methyltransferase</keyword>
<dbReference type="InterPro" id="IPR012327">
    <property type="entry name" value="MeTrfase_D12"/>
</dbReference>